<sequence>MAEPSLTSLNVYIVMISPPSEETTRPALLVTEKLVTEEYATGDVHYFCIDNSTSFFSGVLHRSSKERYEGSKPIRIGNIPLEKYHENSDGWLRDLPERFWQDQPPSRQDQPRHGSLLGEPYVRKVLTLLEMRKILHDISPEGQAWICGG</sequence>
<comment type="caution">
    <text evidence="1">The sequence shown here is derived from an EMBL/GenBank/DDBJ whole genome shotgun (WGS) entry which is preliminary data.</text>
</comment>
<keyword evidence="2" id="KW-1185">Reference proteome</keyword>
<organism evidence="1 2">
    <name type="scientific">Penicillium flavigenum</name>
    <dbReference type="NCBI Taxonomy" id="254877"/>
    <lineage>
        <taxon>Eukaryota</taxon>
        <taxon>Fungi</taxon>
        <taxon>Dikarya</taxon>
        <taxon>Ascomycota</taxon>
        <taxon>Pezizomycotina</taxon>
        <taxon>Eurotiomycetes</taxon>
        <taxon>Eurotiomycetidae</taxon>
        <taxon>Eurotiales</taxon>
        <taxon>Aspergillaceae</taxon>
        <taxon>Penicillium</taxon>
    </lineage>
</organism>
<protein>
    <submittedName>
        <fullName evidence="1">Uncharacterized protein</fullName>
    </submittedName>
</protein>
<accession>A0A1V6SQT0</accession>
<dbReference type="OrthoDB" id="4358922at2759"/>
<dbReference type="AlphaFoldDB" id="A0A1V6SQT0"/>
<dbReference type="Proteomes" id="UP000191342">
    <property type="component" value="Unassembled WGS sequence"/>
</dbReference>
<reference evidence="2" key="1">
    <citation type="journal article" date="2017" name="Nat. Microbiol.">
        <title>Global analysis of biosynthetic gene clusters reveals vast potential of secondary metabolite production in Penicillium species.</title>
        <authorList>
            <person name="Nielsen J.C."/>
            <person name="Grijseels S."/>
            <person name="Prigent S."/>
            <person name="Ji B."/>
            <person name="Dainat J."/>
            <person name="Nielsen K.F."/>
            <person name="Frisvad J.C."/>
            <person name="Workman M."/>
            <person name="Nielsen J."/>
        </authorList>
    </citation>
    <scope>NUCLEOTIDE SEQUENCE [LARGE SCALE GENOMIC DNA]</scope>
    <source>
        <strain evidence="2">IBT 14082</strain>
    </source>
</reference>
<evidence type="ECO:0000313" key="2">
    <source>
        <dbReference type="Proteomes" id="UP000191342"/>
    </source>
</evidence>
<name>A0A1V6SQT0_9EURO</name>
<evidence type="ECO:0000313" key="1">
    <source>
        <dbReference type="EMBL" id="OQE16029.1"/>
    </source>
</evidence>
<dbReference type="EMBL" id="MLQL01000029">
    <property type="protein sequence ID" value="OQE16029.1"/>
    <property type="molecule type" value="Genomic_DNA"/>
</dbReference>
<proteinExistence type="predicted"/>
<gene>
    <name evidence="1" type="ORF">PENFLA_c029G07094</name>
</gene>